<evidence type="ECO:0000313" key="3">
    <source>
        <dbReference type="EMBL" id="KAJ6691868.1"/>
    </source>
</evidence>
<name>A0A9Q0PP36_SALPP</name>
<keyword evidence="3" id="KW-0067">ATP-binding</keyword>
<dbReference type="InterPro" id="IPR048392">
    <property type="entry name" value="MTR4-like_stalk"/>
</dbReference>
<keyword evidence="3" id="KW-0378">Hydrolase</keyword>
<keyword evidence="3" id="KW-0347">Helicase</keyword>
<dbReference type="EMBL" id="JAPFFK010000018">
    <property type="protein sequence ID" value="KAJ6691868.1"/>
    <property type="molecule type" value="Genomic_DNA"/>
</dbReference>
<feature type="domain" description="Exosome RNA helicase MTR4-like beta-barrel" evidence="1">
    <location>
        <begin position="56"/>
        <end position="100"/>
    </location>
</feature>
<dbReference type="GO" id="GO:0004386">
    <property type="term" value="F:helicase activity"/>
    <property type="evidence" value="ECO:0007669"/>
    <property type="project" value="UniProtKB-KW"/>
</dbReference>
<evidence type="ECO:0000259" key="1">
    <source>
        <dbReference type="Pfam" id="PF13234"/>
    </source>
</evidence>
<comment type="caution">
    <text evidence="3">The sequence shown here is derived from an EMBL/GenBank/DDBJ whole genome shotgun (WGS) entry which is preliminary data.</text>
</comment>
<proteinExistence type="predicted"/>
<feature type="domain" description="Exosome RNA helicase MTR4-like stalk" evidence="2">
    <location>
        <begin position="1"/>
        <end position="53"/>
    </location>
</feature>
<evidence type="ECO:0000259" key="2">
    <source>
        <dbReference type="Pfam" id="PF21408"/>
    </source>
</evidence>
<gene>
    <name evidence="3" type="ORF">OIU79_013780</name>
</gene>
<dbReference type="InterPro" id="IPR025696">
    <property type="entry name" value="Beta-barrel_MTR4"/>
</dbReference>
<dbReference type="OrthoDB" id="64767at2759"/>
<protein>
    <submittedName>
        <fullName evidence="3">HELICASE SKI2W</fullName>
    </submittedName>
</protein>
<dbReference type="Proteomes" id="UP001151532">
    <property type="component" value="Chromosome 9"/>
</dbReference>
<reference evidence="3" key="1">
    <citation type="submission" date="2022-11" db="EMBL/GenBank/DDBJ databases">
        <authorList>
            <person name="Hyden B.L."/>
            <person name="Feng K."/>
            <person name="Yates T."/>
            <person name="Jawdy S."/>
            <person name="Smart L.B."/>
            <person name="Muchero W."/>
        </authorList>
    </citation>
    <scope>NUCLEOTIDE SEQUENCE</scope>
    <source>
        <tissue evidence="3">Shoot tip</tissue>
    </source>
</reference>
<organism evidence="3 4">
    <name type="scientific">Salix purpurea</name>
    <name type="common">Purple osier willow</name>
    <dbReference type="NCBI Taxonomy" id="77065"/>
    <lineage>
        <taxon>Eukaryota</taxon>
        <taxon>Viridiplantae</taxon>
        <taxon>Streptophyta</taxon>
        <taxon>Embryophyta</taxon>
        <taxon>Tracheophyta</taxon>
        <taxon>Spermatophyta</taxon>
        <taxon>Magnoliopsida</taxon>
        <taxon>eudicotyledons</taxon>
        <taxon>Gunneridae</taxon>
        <taxon>Pentapetalae</taxon>
        <taxon>rosids</taxon>
        <taxon>fabids</taxon>
        <taxon>Malpighiales</taxon>
        <taxon>Salicaceae</taxon>
        <taxon>Saliceae</taxon>
        <taxon>Salix</taxon>
    </lineage>
</organism>
<feature type="non-terminal residue" evidence="3">
    <location>
        <position position="1"/>
    </location>
</feature>
<dbReference type="Pfam" id="PF13234">
    <property type="entry name" value="MTR4_beta-barrel"/>
    <property type="match status" value="1"/>
</dbReference>
<dbReference type="AlphaFoldDB" id="A0A9Q0PP36"/>
<keyword evidence="3" id="KW-0547">Nucleotide-binding</keyword>
<keyword evidence="4" id="KW-1185">Reference proteome</keyword>
<sequence length="102" mass="11540">MLKRSFAEFGSQKQLPEQQKALMRCIKGEPTIEEYYDLFLEAEKYGNEVAETVMQSHHAQTFLTPGRVVVVRSLSAQDHLLGVVVKVTSASMKQYIVLVLKP</sequence>
<accession>A0A9Q0PP36</accession>
<evidence type="ECO:0000313" key="4">
    <source>
        <dbReference type="Proteomes" id="UP001151532"/>
    </source>
</evidence>
<reference evidence="3" key="2">
    <citation type="journal article" date="2023" name="Int. J. Mol. Sci.">
        <title>De Novo Assembly and Annotation of 11 Diverse Shrub Willow (Salix) Genomes Reveals Novel Gene Organization in Sex-Linked Regions.</title>
        <authorList>
            <person name="Hyden B."/>
            <person name="Feng K."/>
            <person name="Yates T.B."/>
            <person name="Jawdy S."/>
            <person name="Cereghino C."/>
            <person name="Smart L.B."/>
            <person name="Muchero W."/>
        </authorList>
    </citation>
    <scope>NUCLEOTIDE SEQUENCE</scope>
    <source>
        <tissue evidence="3">Shoot tip</tissue>
    </source>
</reference>
<dbReference type="Pfam" id="PF21408">
    <property type="entry name" value="MTR4-like_stalk"/>
    <property type="match status" value="1"/>
</dbReference>